<gene>
    <name evidence="2" type="ORF">IAC59_10045</name>
</gene>
<dbReference type="EMBL" id="DVNK01000060">
    <property type="protein sequence ID" value="HIU47577.1"/>
    <property type="molecule type" value="Genomic_DNA"/>
</dbReference>
<feature type="transmembrane region" description="Helical" evidence="1">
    <location>
        <begin position="20"/>
        <end position="42"/>
    </location>
</feature>
<dbReference type="AlphaFoldDB" id="A0A9D1LT84"/>
<accession>A0A9D1LT84</accession>
<dbReference type="Proteomes" id="UP000824123">
    <property type="component" value="Unassembled WGS sequence"/>
</dbReference>
<organism evidence="2 3">
    <name type="scientific">Candidatus Fimadaptatus faecigallinarum</name>
    <dbReference type="NCBI Taxonomy" id="2840814"/>
    <lineage>
        <taxon>Bacteria</taxon>
        <taxon>Bacillati</taxon>
        <taxon>Bacillota</taxon>
        <taxon>Clostridia</taxon>
        <taxon>Eubacteriales</taxon>
        <taxon>Candidatus Fimadaptatus</taxon>
    </lineage>
</organism>
<evidence type="ECO:0000313" key="2">
    <source>
        <dbReference type="EMBL" id="HIU47577.1"/>
    </source>
</evidence>
<keyword evidence="1" id="KW-1133">Transmembrane helix</keyword>
<evidence type="ECO:0000313" key="3">
    <source>
        <dbReference type="Proteomes" id="UP000824123"/>
    </source>
</evidence>
<proteinExistence type="predicted"/>
<keyword evidence="1" id="KW-0472">Membrane</keyword>
<keyword evidence="1" id="KW-0812">Transmembrane</keyword>
<sequence>MDTRLVIVKNGMTYLNLHIAVVVIAALISPKLAVLSAILVLISGCSIHIQRGCDAQRDEAFNDRI</sequence>
<evidence type="ECO:0000256" key="1">
    <source>
        <dbReference type="SAM" id="Phobius"/>
    </source>
</evidence>
<protein>
    <submittedName>
        <fullName evidence="2">DUF4342 domain-containing protein</fullName>
    </submittedName>
</protein>
<comment type="caution">
    <text evidence="2">The sequence shown here is derived from an EMBL/GenBank/DDBJ whole genome shotgun (WGS) entry which is preliminary data.</text>
</comment>
<reference evidence="2" key="2">
    <citation type="journal article" date="2021" name="PeerJ">
        <title>Extensive microbial diversity within the chicken gut microbiome revealed by metagenomics and culture.</title>
        <authorList>
            <person name="Gilroy R."/>
            <person name="Ravi A."/>
            <person name="Getino M."/>
            <person name="Pursley I."/>
            <person name="Horton D.L."/>
            <person name="Alikhan N.F."/>
            <person name="Baker D."/>
            <person name="Gharbi K."/>
            <person name="Hall N."/>
            <person name="Watson M."/>
            <person name="Adriaenssens E.M."/>
            <person name="Foster-Nyarko E."/>
            <person name="Jarju S."/>
            <person name="Secka A."/>
            <person name="Antonio M."/>
            <person name="Oren A."/>
            <person name="Chaudhuri R.R."/>
            <person name="La Ragione R."/>
            <person name="Hildebrand F."/>
            <person name="Pallen M.J."/>
        </authorList>
    </citation>
    <scope>NUCLEOTIDE SEQUENCE</scope>
    <source>
        <strain evidence="2">ChiSxjej2B14-8506</strain>
    </source>
</reference>
<reference evidence="2" key="1">
    <citation type="submission" date="2020-10" db="EMBL/GenBank/DDBJ databases">
        <authorList>
            <person name="Gilroy R."/>
        </authorList>
    </citation>
    <scope>NUCLEOTIDE SEQUENCE</scope>
    <source>
        <strain evidence="2">ChiSxjej2B14-8506</strain>
    </source>
</reference>
<name>A0A9D1LT84_9FIRM</name>